<dbReference type="RefSeq" id="XP_052744716.1">
    <property type="nucleotide sequence ID" value="XM_052888756.1"/>
</dbReference>
<dbReference type="CDD" id="cd21204">
    <property type="entry name" value="CH_GAS2-like"/>
    <property type="match status" value="1"/>
</dbReference>
<gene>
    <name evidence="9 10 11 12" type="primary">LOC112053706</name>
</gene>
<dbReference type="PANTHER" id="PTHR46756:SF13">
    <property type="entry name" value="GROWTH ARREST-SPECIFIC PROTEIN 2"/>
    <property type="match status" value="1"/>
</dbReference>
<feature type="region of interest" description="Disordered" evidence="5">
    <location>
        <begin position="730"/>
        <end position="761"/>
    </location>
</feature>
<feature type="compositionally biased region" description="Low complexity" evidence="5">
    <location>
        <begin position="314"/>
        <end position="326"/>
    </location>
</feature>
<comment type="subcellular location">
    <subcellularLocation>
        <location evidence="1">Cytoplasm</location>
        <location evidence="1">Cytoskeleton</location>
    </subcellularLocation>
</comment>
<feature type="compositionally biased region" description="Pro residues" evidence="5">
    <location>
        <begin position="752"/>
        <end position="761"/>
    </location>
</feature>
<feature type="compositionally biased region" description="Polar residues" evidence="5">
    <location>
        <begin position="667"/>
        <end position="684"/>
    </location>
</feature>
<evidence type="ECO:0000256" key="2">
    <source>
        <dbReference type="ARBA" id="ARBA00022490"/>
    </source>
</evidence>
<dbReference type="SUPFAM" id="SSF47576">
    <property type="entry name" value="Calponin-homology domain, CH-domain"/>
    <property type="match status" value="1"/>
</dbReference>
<accession>A0A6J1NZI8</accession>
<dbReference type="AlphaFoldDB" id="A0A6J1NZI8"/>
<dbReference type="InterPro" id="IPR036872">
    <property type="entry name" value="CH_dom_sf"/>
</dbReference>
<dbReference type="RefSeq" id="XP_023948981.2">
    <property type="nucleotide sequence ID" value="XM_024093213.2"/>
</dbReference>
<evidence type="ECO:0000259" key="6">
    <source>
        <dbReference type="PROSITE" id="PS50021"/>
    </source>
</evidence>
<feature type="compositionally biased region" description="Polar residues" evidence="5">
    <location>
        <begin position="500"/>
        <end position="511"/>
    </location>
</feature>
<feature type="compositionally biased region" description="Polar residues" evidence="5">
    <location>
        <begin position="542"/>
        <end position="562"/>
    </location>
</feature>
<evidence type="ECO:0000256" key="5">
    <source>
        <dbReference type="SAM" id="MobiDB-lite"/>
    </source>
</evidence>
<evidence type="ECO:0000256" key="4">
    <source>
        <dbReference type="ARBA" id="ARBA00038441"/>
    </source>
</evidence>
<dbReference type="InterPro" id="IPR001715">
    <property type="entry name" value="CH_dom"/>
</dbReference>
<protein>
    <submittedName>
        <fullName evidence="9 10">GAS2-like protein 1</fullName>
    </submittedName>
</protein>
<dbReference type="GeneID" id="112053706"/>
<proteinExistence type="inferred from homology"/>
<feature type="region of interest" description="Disordered" evidence="5">
    <location>
        <begin position="420"/>
        <end position="689"/>
    </location>
</feature>
<keyword evidence="3" id="KW-0206">Cytoskeleton</keyword>
<dbReference type="RefSeq" id="XP_052744714.1">
    <property type="nucleotide sequence ID" value="XM_052888754.1"/>
</dbReference>
<feature type="compositionally biased region" description="Pro residues" evidence="5">
    <location>
        <begin position="425"/>
        <end position="439"/>
    </location>
</feature>
<feature type="compositionally biased region" description="Polar residues" evidence="5">
    <location>
        <begin position="444"/>
        <end position="487"/>
    </location>
</feature>
<evidence type="ECO:0000256" key="1">
    <source>
        <dbReference type="ARBA" id="ARBA00004245"/>
    </source>
</evidence>
<dbReference type="GO" id="GO:0051764">
    <property type="term" value="P:actin crosslink formation"/>
    <property type="evidence" value="ECO:0007669"/>
    <property type="project" value="TreeGrafter"/>
</dbReference>
<organism evidence="8 10">
    <name type="scientific">Bicyclus anynana</name>
    <name type="common">Squinting bush brown butterfly</name>
    <dbReference type="NCBI Taxonomy" id="110368"/>
    <lineage>
        <taxon>Eukaryota</taxon>
        <taxon>Metazoa</taxon>
        <taxon>Ecdysozoa</taxon>
        <taxon>Arthropoda</taxon>
        <taxon>Hexapoda</taxon>
        <taxon>Insecta</taxon>
        <taxon>Pterygota</taxon>
        <taxon>Neoptera</taxon>
        <taxon>Endopterygota</taxon>
        <taxon>Lepidoptera</taxon>
        <taxon>Glossata</taxon>
        <taxon>Ditrysia</taxon>
        <taxon>Papilionoidea</taxon>
        <taxon>Nymphalidae</taxon>
        <taxon>Satyrinae</taxon>
        <taxon>Satyrini</taxon>
        <taxon>Mycalesina</taxon>
        <taxon>Bicyclus</taxon>
    </lineage>
</organism>
<dbReference type="OrthoDB" id="2250192at2759"/>
<dbReference type="InterPro" id="IPR003108">
    <property type="entry name" value="GAR_dom"/>
</dbReference>
<dbReference type="Gene3D" id="1.10.418.10">
    <property type="entry name" value="Calponin-like domain"/>
    <property type="match status" value="1"/>
</dbReference>
<keyword evidence="8" id="KW-1185">Reference proteome</keyword>
<dbReference type="GO" id="GO:0005884">
    <property type="term" value="C:actin filament"/>
    <property type="evidence" value="ECO:0007669"/>
    <property type="project" value="TreeGrafter"/>
</dbReference>
<dbReference type="InterPro" id="IPR036534">
    <property type="entry name" value="GAR_dom_sf"/>
</dbReference>
<dbReference type="Pfam" id="PF00307">
    <property type="entry name" value="CH"/>
    <property type="match status" value="1"/>
</dbReference>
<reference evidence="9 10" key="1">
    <citation type="submission" date="2025-05" db="UniProtKB">
        <authorList>
            <consortium name="RefSeq"/>
        </authorList>
    </citation>
    <scope>IDENTIFICATION</scope>
</reference>
<evidence type="ECO:0000313" key="12">
    <source>
        <dbReference type="RefSeq" id="XP_052744716.1"/>
    </source>
</evidence>
<dbReference type="PANTHER" id="PTHR46756">
    <property type="entry name" value="TRANSGELIN"/>
    <property type="match status" value="1"/>
</dbReference>
<dbReference type="SMART" id="SM00033">
    <property type="entry name" value="CH"/>
    <property type="match status" value="1"/>
</dbReference>
<dbReference type="Gene3D" id="3.30.920.20">
    <property type="entry name" value="Gas2-like domain"/>
    <property type="match status" value="1"/>
</dbReference>
<keyword evidence="2" id="KW-0963">Cytoplasm</keyword>
<dbReference type="PROSITE" id="PS50021">
    <property type="entry name" value="CH"/>
    <property type="match status" value="1"/>
</dbReference>
<dbReference type="PROSITE" id="PS51460">
    <property type="entry name" value="GAR"/>
    <property type="match status" value="1"/>
</dbReference>
<evidence type="ECO:0000256" key="3">
    <source>
        <dbReference type="ARBA" id="ARBA00023212"/>
    </source>
</evidence>
<dbReference type="SMART" id="SM00243">
    <property type="entry name" value="GAS2"/>
    <property type="match status" value="1"/>
</dbReference>
<dbReference type="GO" id="GO:0051015">
    <property type="term" value="F:actin filament binding"/>
    <property type="evidence" value="ECO:0007669"/>
    <property type="project" value="TreeGrafter"/>
</dbReference>
<sequence length="761" mass="83087">MAYYRCGPTAIGSRASWSVTSPVESKTFDRPLSGNYDRIFNAFERTNAFEYVRSTFEGKPEEERQIGHGDIVVNRKMSSSFERADCALAAQTPCEDDEDFYREKILYSQARQLFPLQEDLADWINKTIGITYLSGENFLDVLDNGAELCQLAVVIHERAREALDQGLIVGPVPAIRGRCWQRAARRSFFSRDNAENFITFCRELGVHENLLFESDDLVLHNQPRQVILCLLEVARLATKFNVEPPGLVQLEKEIALEERDSGLDSAMSGAAWQFRDNSPSPVRDKSKSEALPSSPDDPHESQHSVPDNTDAESTKSGGTESSTDTDVPLKPTNELDKRVQLVTRLMERGCTCGSGKCSKLLKVKKVGEGRYNIAGRNVFIRLLKGRHMMVRVGGGWDTLEHFLSRHEPCQVRLVTPGRRDVLPVALPPSPRTSPRPSPSPASSKNSLTREPTGKSPSPAGSKTSLTKEPSMTGTISPVDSKSPSVSGKASPEPGVKSRKTAYSSKESSMIRTISPVDSKGSSVSGKTSPDPGASVKPRKASGKSSPLRTSTPIKPLNKNRSALTLPLKETDSKAALRARKQSAPASFSTPGTPTGRSARTPPVELRKSLTSNTLLAAPKKSRSMSLANALEKKPFCGTDRLNQNASKKTRGSTPTTPTETMARKARSQSLASTPTNDPKKSLTNGYGKKTRSMSLAAPIEFGKPLHKSASVTTTGLTQAAIEDSIRRSLEASIEDHTSPKKPFLHIKAKYRSPPPREVPPR</sequence>
<evidence type="ECO:0000313" key="10">
    <source>
        <dbReference type="RefSeq" id="XP_023948981.2"/>
    </source>
</evidence>
<evidence type="ECO:0000313" key="11">
    <source>
        <dbReference type="RefSeq" id="XP_052744714.1"/>
    </source>
</evidence>
<dbReference type="GO" id="GO:0008093">
    <property type="term" value="F:cytoskeletal anchor activity"/>
    <property type="evidence" value="ECO:0007669"/>
    <property type="project" value="TreeGrafter"/>
</dbReference>
<dbReference type="Proteomes" id="UP001652582">
    <property type="component" value="Chromosome 23"/>
</dbReference>
<evidence type="ECO:0000313" key="9">
    <source>
        <dbReference type="RefSeq" id="XP_023948979.2"/>
    </source>
</evidence>
<dbReference type="RefSeq" id="XP_023948979.2">
    <property type="nucleotide sequence ID" value="XM_024093211.2"/>
</dbReference>
<feature type="domain" description="GAR" evidence="7">
    <location>
        <begin position="333"/>
        <end position="410"/>
    </location>
</feature>
<dbReference type="SUPFAM" id="SSF143575">
    <property type="entry name" value="GAS2 domain-like"/>
    <property type="match status" value="1"/>
</dbReference>
<dbReference type="GO" id="GO:0008017">
    <property type="term" value="F:microtubule binding"/>
    <property type="evidence" value="ECO:0007669"/>
    <property type="project" value="InterPro"/>
</dbReference>
<feature type="region of interest" description="Disordered" evidence="5">
    <location>
        <begin position="270"/>
        <end position="335"/>
    </location>
</feature>
<dbReference type="Pfam" id="PF02187">
    <property type="entry name" value="GAS2"/>
    <property type="match status" value="1"/>
</dbReference>
<evidence type="ECO:0000313" key="8">
    <source>
        <dbReference type="Proteomes" id="UP001652582"/>
    </source>
</evidence>
<name>A0A6J1NZI8_BICAN</name>
<comment type="similarity">
    <text evidence="4">Belongs to the GAS2 family.</text>
</comment>
<evidence type="ECO:0000259" key="7">
    <source>
        <dbReference type="PROSITE" id="PS51460"/>
    </source>
</evidence>
<dbReference type="KEGG" id="bany:112053706"/>
<feature type="compositionally biased region" description="Polar residues" evidence="5">
    <location>
        <begin position="583"/>
        <end position="597"/>
    </location>
</feature>
<feature type="domain" description="Calponin-homology (CH)" evidence="6">
    <location>
        <begin position="114"/>
        <end position="237"/>
    </location>
</feature>